<gene>
    <name evidence="10" type="ordered locus">Desti_3902</name>
</gene>
<keyword evidence="6 8" id="KW-1133">Transmembrane helix</keyword>
<evidence type="ECO:0000256" key="4">
    <source>
        <dbReference type="ARBA" id="ARBA00022679"/>
    </source>
</evidence>
<dbReference type="HOGENOM" id="CLU_470767_0_0_7"/>
<dbReference type="RefSeq" id="WP_014811670.1">
    <property type="nucleotide sequence ID" value="NC_018025.1"/>
</dbReference>
<organism evidence="10 11">
    <name type="scientific">Desulfomonile tiedjei (strain ATCC 49306 / DSM 6799 / DCB-1)</name>
    <dbReference type="NCBI Taxonomy" id="706587"/>
    <lineage>
        <taxon>Bacteria</taxon>
        <taxon>Pseudomonadati</taxon>
        <taxon>Thermodesulfobacteriota</taxon>
        <taxon>Desulfomonilia</taxon>
        <taxon>Desulfomonilales</taxon>
        <taxon>Desulfomonilaceae</taxon>
        <taxon>Desulfomonile</taxon>
    </lineage>
</organism>
<evidence type="ECO:0000256" key="5">
    <source>
        <dbReference type="ARBA" id="ARBA00022692"/>
    </source>
</evidence>
<dbReference type="KEGG" id="dti:Desti_3902"/>
<dbReference type="eggNOG" id="COG1807">
    <property type="taxonomic scope" value="Bacteria"/>
</dbReference>
<evidence type="ECO:0000256" key="7">
    <source>
        <dbReference type="ARBA" id="ARBA00023136"/>
    </source>
</evidence>
<name>I4CAF3_DESTA</name>
<reference evidence="11" key="1">
    <citation type="submission" date="2012-06" db="EMBL/GenBank/DDBJ databases">
        <title>Complete sequence of chromosome of Desulfomonile tiedjei DSM 6799.</title>
        <authorList>
            <person name="Lucas S."/>
            <person name="Copeland A."/>
            <person name="Lapidus A."/>
            <person name="Glavina del Rio T."/>
            <person name="Dalin E."/>
            <person name="Tice H."/>
            <person name="Bruce D."/>
            <person name="Goodwin L."/>
            <person name="Pitluck S."/>
            <person name="Peters L."/>
            <person name="Ovchinnikova G."/>
            <person name="Zeytun A."/>
            <person name="Lu M."/>
            <person name="Kyrpides N."/>
            <person name="Mavromatis K."/>
            <person name="Ivanova N."/>
            <person name="Brettin T."/>
            <person name="Detter J.C."/>
            <person name="Han C."/>
            <person name="Larimer F."/>
            <person name="Land M."/>
            <person name="Hauser L."/>
            <person name="Markowitz V."/>
            <person name="Cheng J.-F."/>
            <person name="Hugenholtz P."/>
            <person name="Woyke T."/>
            <person name="Wu D."/>
            <person name="Spring S."/>
            <person name="Schroeder M."/>
            <person name="Brambilla E."/>
            <person name="Klenk H.-P."/>
            <person name="Eisen J.A."/>
        </authorList>
    </citation>
    <scope>NUCLEOTIDE SEQUENCE [LARGE SCALE GENOMIC DNA]</scope>
    <source>
        <strain evidence="11">ATCC 49306 / DSM 6799 / DCB-1</strain>
    </source>
</reference>
<evidence type="ECO:0000313" key="11">
    <source>
        <dbReference type="Proteomes" id="UP000006055"/>
    </source>
</evidence>
<feature type="transmembrane region" description="Helical" evidence="8">
    <location>
        <begin position="141"/>
        <end position="167"/>
    </location>
</feature>
<feature type="transmembrane region" description="Helical" evidence="8">
    <location>
        <begin position="285"/>
        <end position="307"/>
    </location>
</feature>
<dbReference type="AlphaFoldDB" id="I4CAF3"/>
<sequence length="530" mass="58381">MHFSDQSNSVRSEPAFAEMAQSLKGLYTRGRLTVILVLALVGFCLIVNSSWNATPDSALYLSLGESIARGEGYVFNGEPHTFVPPGLPLILAGTARLFGSDFFSYRALMAVTGFLAAVFGFLLIARVAGRDIAVLVGGVFVLNYVLLYNATFVLADVPFALFTFIALHGVLSAKDTPTYAWLAVSGALMAMPCLIRINGIAIPFAAAVFFFSAWRNLSKTERLIKTLFFLIISIIPFVLWQYWKASFPISESEGTYLNAVAGRHWSDQVRVIATAVLEYFPESNLALTGISVKTGILEVPVPLLTLFGMVQACRKGERLFVPLTVLQFCGLVLTSAGTRYIIFLLPGLYLFLALGIFETIKLVRNRHGFPTPEKVLVIAFLVLGALNLGHNVGVVWEARHALEKGGAQNDRSSAFFSAARWLKANAPDAIVLTGRPRIIHYLSGCKTISLVRSGVPDHEIYLDTLDRLRRVTESNAPDFLYSDAKDLKYHDTVIRGLNSLGWGVEKVPEASSERYLLFRIVPLTEKRSRE</sequence>
<evidence type="ECO:0000259" key="9">
    <source>
        <dbReference type="Pfam" id="PF13231"/>
    </source>
</evidence>
<feature type="transmembrane region" description="Helical" evidence="8">
    <location>
        <begin position="179"/>
        <end position="211"/>
    </location>
</feature>
<feature type="transmembrane region" description="Helical" evidence="8">
    <location>
        <begin position="342"/>
        <end position="363"/>
    </location>
</feature>
<evidence type="ECO:0000256" key="1">
    <source>
        <dbReference type="ARBA" id="ARBA00004651"/>
    </source>
</evidence>
<keyword evidence="7 8" id="KW-0472">Membrane</keyword>
<dbReference type="InterPro" id="IPR050297">
    <property type="entry name" value="LipidA_mod_glycosyltrf_83"/>
</dbReference>
<feature type="domain" description="Glycosyltransferase RgtA/B/C/D-like" evidence="9">
    <location>
        <begin position="84"/>
        <end position="240"/>
    </location>
</feature>
<keyword evidence="3" id="KW-0328">Glycosyltransferase</keyword>
<keyword evidence="4" id="KW-0808">Transferase</keyword>
<dbReference type="GO" id="GO:0005886">
    <property type="term" value="C:plasma membrane"/>
    <property type="evidence" value="ECO:0007669"/>
    <property type="project" value="UniProtKB-SubCell"/>
</dbReference>
<keyword evidence="5 8" id="KW-0812">Transmembrane</keyword>
<dbReference type="PANTHER" id="PTHR33908:SF11">
    <property type="entry name" value="MEMBRANE PROTEIN"/>
    <property type="match status" value="1"/>
</dbReference>
<dbReference type="GO" id="GO:0009103">
    <property type="term" value="P:lipopolysaccharide biosynthetic process"/>
    <property type="evidence" value="ECO:0007669"/>
    <property type="project" value="UniProtKB-ARBA"/>
</dbReference>
<keyword evidence="11" id="KW-1185">Reference proteome</keyword>
<dbReference type="InterPro" id="IPR038731">
    <property type="entry name" value="RgtA/B/C-like"/>
</dbReference>
<evidence type="ECO:0000256" key="8">
    <source>
        <dbReference type="SAM" id="Phobius"/>
    </source>
</evidence>
<feature type="transmembrane region" description="Helical" evidence="8">
    <location>
        <begin position="32"/>
        <end position="51"/>
    </location>
</feature>
<evidence type="ECO:0000313" key="10">
    <source>
        <dbReference type="EMBL" id="AFM26544.1"/>
    </source>
</evidence>
<feature type="transmembrane region" description="Helical" evidence="8">
    <location>
        <begin position="375"/>
        <end position="396"/>
    </location>
</feature>
<dbReference type="STRING" id="706587.Desti_3902"/>
<dbReference type="Pfam" id="PF13231">
    <property type="entry name" value="PMT_2"/>
    <property type="match status" value="1"/>
</dbReference>
<protein>
    <recommendedName>
        <fullName evidence="9">Glycosyltransferase RgtA/B/C/D-like domain-containing protein</fullName>
    </recommendedName>
</protein>
<feature type="transmembrane region" description="Helical" evidence="8">
    <location>
        <begin position="319"/>
        <end position="336"/>
    </location>
</feature>
<evidence type="ECO:0000256" key="6">
    <source>
        <dbReference type="ARBA" id="ARBA00022989"/>
    </source>
</evidence>
<keyword evidence="2" id="KW-1003">Cell membrane</keyword>
<feature type="transmembrane region" description="Helical" evidence="8">
    <location>
        <begin position="107"/>
        <end position="129"/>
    </location>
</feature>
<comment type="subcellular location">
    <subcellularLocation>
        <location evidence="1">Cell membrane</location>
        <topology evidence="1">Multi-pass membrane protein</topology>
    </subcellularLocation>
</comment>
<dbReference type="Proteomes" id="UP000006055">
    <property type="component" value="Chromosome"/>
</dbReference>
<dbReference type="EMBL" id="CP003360">
    <property type="protein sequence ID" value="AFM26544.1"/>
    <property type="molecule type" value="Genomic_DNA"/>
</dbReference>
<evidence type="ECO:0000256" key="3">
    <source>
        <dbReference type="ARBA" id="ARBA00022676"/>
    </source>
</evidence>
<dbReference type="GO" id="GO:0016763">
    <property type="term" value="F:pentosyltransferase activity"/>
    <property type="evidence" value="ECO:0007669"/>
    <property type="project" value="TreeGrafter"/>
</dbReference>
<dbReference type="PANTHER" id="PTHR33908">
    <property type="entry name" value="MANNOSYLTRANSFERASE YKCB-RELATED"/>
    <property type="match status" value="1"/>
</dbReference>
<feature type="transmembrane region" description="Helical" evidence="8">
    <location>
        <begin position="223"/>
        <end position="243"/>
    </location>
</feature>
<proteinExistence type="predicted"/>
<evidence type="ECO:0000256" key="2">
    <source>
        <dbReference type="ARBA" id="ARBA00022475"/>
    </source>
</evidence>
<accession>I4CAF3</accession>